<evidence type="ECO:0000313" key="1">
    <source>
        <dbReference type="EMBL" id="GEB34742.1"/>
    </source>
</evidence>
<evidence type="ECO:0000313" key="2">
    <source>
        <dbReference type="Proteomes" id="UP000316882"/>
    </source>
</evidence>
<dbReference type="AlphaFoldDB" id="A0A4Y3PJR6"/>
<dbReference type="Proteomes" id="UP000316882">
    <property type="component" value="Unassembled WGS sequence"/>
</dbReference>
<accession>A0A4Y3PJR6</accession>
<gene>
    <name evidence="1" type="ORF">BPA01_43220</name>
</gene>
<dbReference type="RefSeq" id="WP_122964858.1">
    <property type="nucleotide sequence ID" value="NZ_BJMH01000026.1"/>
</dbReference>
<name>A0A4Y3PJR6_BREPA</name>
<comment type="caution">
    <text evidence="1">The sequence shown here is derived from an EMBL/GenBank/DDBJ whole genome shotgun (WGS) entry which is preliminary data.</text>
</comment>
<protein>
    <submittedName>
        <fullName evidence="1">Uncharacterized protein</fullName>
    </submittedName>
</protein>
<sequence>MIPLKDYPHTKESLLHLLKQSCAQANSHTAAELAEWCWLFWSRWRADEDDLFQQTDELTIDIVMEIAEKWVSQEGAHAAHDVQFSKKQLAKWLERLGEH</sequence>
<dbReference type="GeneID" id="87612349"/>
<organism evidence="1 2">
    <name type="scientific">Brevibacillus parabrevis</name>
    <dbReference type="NCBI Taxonomy" id="54914"/>
    <lineage>
        <taxon>Bacteria</taxon>
        <taxon>Bacillati</taxon>
        <taxon>Bacillota</taxon>
        <taxon>Bacilli</taxon>
        <taxon>Bacillales</taxon>
        <taxon>Paenibacillaceae</taxon>
        <taxon>Brevibacillus</taxon>
    </lineage>
</organism>
<reference evidence="1 2" key="1">
    <citation type="submission" date="2019-06" db="EMBL/GenBank/DDBJ databases">
        <title>Whole genome shotgun sequence of Brevibacillus parabrevis NBRC 12334.</title>
        <authorList>
            <person name="Hosoyama A."/>
            <person name="Uohara A."/>
            <person name="Ohji S."/>
            <person name="Ichikawa N."/>
        </authorList>
    </citation>
    <scope>NUCLEOTIDE SEQUENCE [LARGE SCALE GENOMIC DNA]</scope>
    <source>
        <strain evidence="1 2">NBRC 12334</strain>
    </source>
</reference>
<proteinExistence type="predicted"/>
<dbReference type="EMBL" id="BJMH01000026">
    <property type="protein sequence ID" value="GEB34742.1"/>
    <property type="molecule type" value="Genomic_DNA"/>
</dbReference>
<keyword evidence="2" id="KW-1185">Reference proteome</keyword>